<feature type="region of interest" description="Disordered" evidence="1">
    <location>
        <begin position="1"/>
        <end position="20"/>
    </location>
</feature>
<keyword evidence="3" id="KW-1185">Reference proteome</keyword>
<evidence type="ECO:0000256" key="1">
    <source>
        <dbReference type="SAM" id="MobiDB-lite"/>
    </source>
</evidence>
<feature type="compositionally biased region" description="Polar residues" evidence="1">
    <location>
        <begin position="91"/>
        <end position="100"/>
    </location>
</feature>
<evidence type="ECO:0000313" key="3">
    <source>
        <dbReference type="Proteomes" id="UP001066276"/>
    </source>
</evidence>
<name>A0AAV7TQM6_PLEWA</name>
<dbReference type="EMBL" id="JANPWB010000006">
    <property type="protein sequence ID" value="KAJ1178566.1"/>
    <property type="molecule type" value="Genomic_DNA"/>
</dbReference>
<protein>
    <submittedName>
        <fullName evidence="2">Uncharacterized protein</fullName>
    </submittedName>
</protein>
<dbReference type="AlphaFoldDB" id="A0AAV7TQM6"/>
<proteinExistence type="predicted"/>
<sequence length="100" mass="10742">MRPDSALVQASHRAPAPASRAKACISAEALSAILRPSPQLVRSSSASRLHQGPRLLRWASSQRPSAPGAQRMRSGRALQHLRPPPPRRRSSLQGPITGQS</sequence>
<feature type="region of interest" description="Disordered" evidence="1">
    <location>
        <begin position="39"/>
        <end position="100"/>
    </location>
</feature>
<evidence type="ECO:0000313" key="2">
    <source>
        <dbReference type="EMBL" id="KAJ1178566.1"/>
    </source>
</evidence>
<feature type="compositionally biased region" description="Low complexity" evidence="1">
    <location>
        <begin position="10"/>
        <end position="20"/>
    </location>
</feature>
<reference evidence="2" key="1">
    <citation type="journal article" date="2022" name="bioRxiv">
        <title>Sequencing and chromosome-scale assembly of the giantPleurodeles waltlgenome.</title>
        <authorList>
            <person name="Brown T."/>
            <person name="Elewa A."/>
            <person name="Iarovenko S."/>
            <person name="Subramanian E."/>
            <person name="Araus A.J."/>
            <person name="Petzold A."/>
            <person name="Susuki M."/>
            <person name="Suzuki K.-i.T."/>
            <person name="Hayashi T."/>
            <person name="Toyoda A."/>
            <person name="Oliveira C."/>
            <person name="Osipova E."/>
            <person name="Leigh N.D."/>
            <person name="Simon A."/>
            <person name="Yun M.H."/>
        </authorList>
    </citation>
    <scope>NUCLEOTIDE SEQUENCE</scope>
    <source>
        <strain evidence="2">20211129_DDA</strain>
        <tissue evidence="2">Liver</tissue>
    </source>
</reference>
<accession>A0AAV7TQM6</accession>
<organism evidence="2 3">
    <name type="scientific">Pleurodeles waltl</name>
    <name type="common">Iberian ribbed newt</name>
    <dbReference type="NCBI Taxonomy" id="8319"/>
    <lineage>
        <taxon>Eukaryota</taxon>
        <taxon>Metazoa</taxon>
        <taxon>Chordata</taxon>
        <taxon>Craniata</taxon>
        <taxon>Vertebrata</taxon>
        <taxon>Euteleostomi</taxon>
        <taxon>Amphibia</taxon>
        <taxon>Batrachia</taxon>
        <taxon>Caudata</taxon>
        <taxon>Salamandroidea</taxon>
        <taxon>Salamandridae</taxon>
        <taxon>Pleurodelinae</taxon>
        <taxon>Pleurodeles</taxon>
    </lineage>
</organism>
<dbReference type="Proteomes" id="UP001066276">
    <property type="component" value="Chromosome 3_2"/>
</dbReference>
<gene>
    <name evidence="2" type="ORF">NDU88_003811</name>
</gene>
<comment type="caution">
    <text evidence="2">The sequence shown here is derived from an EMBL/GenBank/DDBJ whole genome shotgun (WGS) entry which is preliminary data.</text>
</comment>